<dbReference type="OrthoDB" id="5846691at2759"/>
<dbReference type="PANTHER" id="PTHR46223">
    <property type="entry name" value="HISTONE-LYSINE N-METHYLTRANSFERASE SUV39H"/>
    <property type="match status" value="1"/>
</dbReference>
<name>A0A0R3PI64_ANGCS</name>
<proteinExistence type="predicted"/>
<dbReference type="WBParaSite" id="ACOC_0000404101-mRNA-1">
    <property type="protein sequence ID" value="ACOC_0000404101-mRNA-1"/>
    <property type="gene ID" value="ACOC_0000404101"/>
</dbReference>
<evidence type="ECO:0000256" key="1">
    <source>
        <dbReference type="ARBA" id="ARBA00004286"/>
    </source>
</evidence>
<sequence length="164" mass="18627">MPLCAAVEKRLPTTYQFTNVQQVPGAKQYVVDASRMGNVTRYFNHACGDVANLEAVPLFSRGNLLTNNMIFFTRRSISRGEELTFSYHGKDSKKRKNGVQCLYCSEDERTTEDCQNLLLCHKNGAQKSREVTLRLSFKNASRDRMSVIIEISQLTPYLVSASKY</sequence>
<dbReference type="AlphaFoldDB" id="A0A0R3PI64"/>
<evidence type="ECO:0000256" key="4">
    <source>
        <dbReference type="ARBA" id="ARBA00022679"/>
    </source>
</evidence>
<dbReference type="GO" id="GO:0046872">
    <property type="term" value="F:metal ion binding"/>
    <property type="evidence" value="ECO:0007669"/>
    <property type="project" value="UniProtKB-KW"/>
</dbReference>
<gene>
    <name evidence="9" type="ORF">ACOC_LOCUS4042</name>
</gene>
<protein>
    <submittedName>
        <fullName evidence="11">SET domain-containing protein</fullName>
    </submittedName>
</protein>
<organism evidence="11">
    <name type="scientific">Angiostrongylus costaricensis</name>
    <name type="common">Nematode worm</name>
    <dbReference type="NCBI Taxonomy" id="334426"/>
    <lineage>
        <taxon>Eukaryota</taxon>
        <taxon>Metazoa</taxon>
        <taxon>Ecdysozoa</taxon>
        <taxon>Nematoda</taxon>
        <taxon>Chromadorea</taxon>
        <taxon>Rhabditida</taxon>
        <taxon>Rhabditina</taxon>
        <taxon>Rhabditomorpha</taxon>
        <taxon>Strongyloidea</taxon>
        <taxon>Metastrongylidae</taxon>
        <taxon>Angiostrongylus</taxon>
    </lineage>
</organism>
<dbReference type="Proteomes" id="UP000267027">
    <property type="component" value="Unassembled WGS sequence"/>
</dbReference>
<dbReference type="GO" id="GO:0005694">
    <property type="term" value="C:chromosome"/>
    <property type="evidence" value="ECO:0007669"/>
    <property type="project" value="UniProtKB-SubCell"/>
</dbReference>
<comment type="subcellular location">
    <subcellularLocation>
        <location evidence="1">Chromosome</location>
    </subcellularLocation>
</comment>
<dbReference type="STRING" id="334426.A0A0R3PI64"/>
<keyword evidence="5" id="KW-0949">S-adenosyl-L-methionine</keyword>
<dbReference type="Pfam" id="PF00856">
    <property type="entry name" value="SET"/>
    <property type="match status" value="1"/>
</dbReference>
<dbReference type="InterPro" id="IPR050973">
    <property type="entry name" value="H3K9_Histone-Lys_N-MTase"/>
</dbReference>
<evidence type="ECO:0000256" key="2">
    <source>
        <dbReference type="ARBA" id="ARBA00022454"/>
    </source>
</evidence>
<dbReference type="EMBL" id="UYYA01001824">
    <property type="protein sequence ID" value="VDM55627.1"/>
    <property type="molecule type" value="Genomic_DNA"/>
</dbReference>
<evidence type="ECO:0000313" key="11">
    <source>
        <dbReference type="WBParaSite" id="ACOC_0000404101-mRNA-1"/>
    </source>
</evidence>
<keyword evidence="6" id="KW-0479">Metal-binding</keyword>
<reference evidence="9 10" key="2">
    <citation type="submission" date="2018-11" db="EMBL/GenBank/DDBJ databases">
        <authorList>
            <consortium name="Pathogen Informatics"/>
        </authorList>
    </citation>
    <scope>NUCLEOTIDE SEQUENCE [LARGE SCALE GENOMIC DNA]</scope>
    <source>
        <strain evidence="9 10">Costa Rica</strain>
    </source>
</reference>
<evidence type="ECO:0000256" key="3">
    <source>
        <dbReference type="ARBA" id="ARBA00022603"/>
    </source>
</evidence>
<dbReference type="PANTHER" id="PTHR46223:SF3">
    <property type="entry name" value="HISTONE-LYSINE N-METHYLTRANSFERASE SET-23"/>
    <property type="match status" value="1"/>
</dbReference>
<dbReference type="GO" id="GO:0032259">
    <property type="term" value="P:methylation"/>
    <property type="evidence" value="ECO:0007669"/>
    <property type="project" value="UniProtKB-KW"/>
</dbReference>
<evidence type="ECO:0000256" key="6">
    <source>
        <dbReference type="ARBA" id="ARBA00022723"/>
    </source>
</evidence>
<dbReference type="InterPro" id="IPR046341">
    <property type="entry name" value="SET_dom_sf"/>
</dbReference>
<reference evidence="11" key="1">
    <citation type="submission" date="2017-02" db="UniProtKB">
        <authorList>
            <consortium name="WormBaseParasite"/>
        </authorList>
    </citation>
    <scope>IDENTIFICATION</scope>
</reference>
<evidence type="ECO:0000256" key="5">
    <source>
        <dbReference type="ARBA" id="ARBA00022691"/>
    </source>
</evidence>
<feature type="domain" description="SET" evidence="8">
    <location>
        <begin position="1"/>
        <end position="88"/>
    </location>
</feature>
<evidence type="ECO:0000259" key="8">
    <source>
        <dbReference type="PROSITE" id="PS50280"/>
    </source>
</evidence>
<keyword evidence="7" id="KW-0862">Zinc</keyword>
<evidence type="ECO:0000256" key="7">
    <source>
        <dbReference type="ARBA" id="ARBA00022833"/>
    </source>
</evidence>
<accession>A0A0R3PI64</accession>
<evidence type="ECO:0000313" key="10">
    <source>
        <dbReference type="Proteomes" id="UP000267027"/>
    </source>
</evidence>
<dbReference type="PROSITE" id="PS50280">
    <property type="entry name" value="SET"/>
    <property type="match status" value="1"/>
</dbReference>
<keyword evidence="2" id="KW-0158">Chromosome</keyword>
<keyword evidence="10" id="KW-1185">Reference proteome</keyword>
<evidence type="ECO:0000313" key="9">
    <source>
        <dbReference type="EMBL" id="VDM55627.1"/>
    </source>
</evidence>
<keyword evidence="3" id="KW-0489">Methyltransferase</keyword>
<dbReference type="GO" id="GO:0008168">
    <property type="term" value="F:methyltransferase activity"/>
    <property type="evidence" value="ECO:0007669"/>
    <property type="project" value="UniProtKB-KW"/>
</dbReference>
<dbReference type="Gene3D" id="2.170.270.10">
    <property type="entry name" value="SET domain"/>
    <property type="match status" value="1"/>
</dbReference>
<dbReference type="SUPFAM" id="SSF82199">
    <property type="entry name" value="SET domain"/>
    <property type="match status" value="1"/>
</dbReference>
<dbReference type="InterPro" id="IPR001214">
    <property type="entry name" value="SET_dom"/>
</dbReference>
<keyword evidence="4" id="KW-0808">Transferase</keyword>